<reference evidence="2" key="1">
    <citation type="journal article" date="2020" name="Cell">
        <title>Large-Scale Comparative Analyses of Tick Genomes Elucidate Their Genetic Diversity and Vector Capacities.</title>
        <authorList>
            <consortium name="Tick Genome and Microbiome Consortium (TIGMIC)"/>
            <person name="Jia N."/>
            <person name="Wang J."/>
            <person name="Shi W."/>
            <person name="Du L."/>
            <person name="Sun Y."/>
            <person name="Zhan W."/>
            <person name="Jiang J.F."/>
            <person name="Wang Q."/>
            <person name="Zhang B."/>
            <person name="Ji P."/>
            <person name="Bell-Sakyi L."/>
            <person name="Cui X.M."/>
            <person name="Yuan T.T."/>
            <person name="Jiang B.G."/>
            <person name="Yang W.F."/>
            <person name="Lam T.T."/>
            <person name="Chang Q.C."/>
            <person name="Ding S.J."/>
            <person name="Wang X.J."/>
            <person name="Zhu J.G."/>
            <person name="Ruan X.D."/>
            <person name="Zhao L."/>
            <person name="Wei J.T."/>
            <person name="Ye R.Z."/>
            <person name="Que T.C."/>
            <person name="Du C.H."/>
            <person name="Zhou Y.H."/>
            <person name="Cheng J.X."/>
            <person name="Dai P.F."/>
            <person name="Guo W.B."/>
            <person name="Han X.H."/>
            <person name="Huang E.J."/>
            <person name="Li L.F."/>
            <person name="Wei W."/>
            <person name="Gao Y.C."/>
            <person name="Liu J.Z."/>
            <person name="Shao H.Z."/>
            <person name="Wang X."/>
            <person name="Wang C.C."/>
            <person name="Yang T.C."/>
            <person name="Huo Q.B."/>
            <person name="Li W."/>
            <person name="Chen H.Y."/>
            <person name="Chen S.E."/>
            <person name="Zhou L.G."/>
            <person name="Ni X.B."/>
            <person name="Tian J.H."/>
            <person name="Sheng Y."/>
            <person name="Liu T."/>
            <person name="Pan Y.S."/>
            <person name="Xia L.Y."/>
            <person name="Li J."/>
            <person name="Zhao F."/>
            <person name="Cao W.C."/>
        </authorList>
    </citation>
    <scope>NUCLEOTIDE SEQUENCE</scope>
    <source>
        <strain evidence="2">Rsan-2018</strain>
    </source>
</reference>
<dbReference type="Proteomes" id="UP000821837">
    <property type="component" value="Chromosome 3"/>
</dbReference>
<feature type="region of interest" description="Disordered" evidence="1">
    <location>
        <begin position="45"/>
        <end position="73"/>
    </location>
</feature>
<dbReference type="VEuPathDB" id="VectorBase:RSAN_057938"/>
<keyword evidence="3" id="KW-1185">Reference proteome</keyword>
<dbReference type="EMBL" id="JABSTV010001249">
    <property type="protein sequence ID" value="KAH7962380.1"/>
    <property type="molecule type" value="Genomic_DNA"/>
</dbReference>
<feature type="compositionally biased region" description="Low complexity" evidence="1">
    <location>
        <begin position="60"/>
        <end position="71"/>
    </location>
</feature>
<protein>
    <submittedName>
        <fullName evidence="2">Uncharacterized protein</fullName>
    </submittedName>
</protein>
<reference evidence="2" key="2">
    <citation type="submission" date="2021-09" db="EMBL/GenBank/DDBJ databases">
        <authorList>
            <person name="Jia N."/>
            <person name="Wang J."/>
            <person name="Shi W."/>
            <person name="Du L."/>
            <person name="Sun Y."/>
            <person name="Zhan W."/>
            <person name="Jiang J."/>
            <person name="Wang Q."/>
            <person name="Zhang B."/>
            <person name="Ji P."/>
            <person name="Sakyi L.B."/>
            <person name="Cui X."/>
            <person name="Yuan T."/>
            <person name="Jiang B."/>
            <person name="Yang W."/>
            <person name="Lam T.T.-Y."/>
            <person name="Chang Q."/>
            <person name="Ding S."/>
            <person name="Wang X."/>
            <person name="Zhu J."/>
            <person name="Ruan X."/>
            <person name="Zhao L."/>
            <person name="Wei J."/>
            <person name="Que T."/>
            <person name="Du C."/>
            <person name="Cheng J."/>
            <person name="Dai P."/>
            <person name="Han X."/>
            <person name="Huang E."/>
            <person name="Gao Y."/>
            <person name="Liu J."/>
            <person name="Shao H."/>
            <person name="Ye R."/>
            <person name="Li L."/>
            <person name="Wei W."/>
            <person name="Wang X."/>
            <person name="Wang C."/>
            <person name="Huo Q."/>
            <person name="Li W."/>
            <person name="Guo W."/>
            <person name="Chen H."/>
            <person name="Chen S."/>
            <person name="Zhou L."/>
            <person name="Zhou L."/>
            <person name="Ni X."/>
            <person name="Tian J."/>
            <person name="Zhou Y."/>
            <person name="Sheng Y."/>
            <person name="Liu T."/>
            <person name="Pan Y."/>
            <person name="Xia L."/>
            <person name="Li J."/>
            <person name="Zhao F."/>
            <person name="Cao W."/>
        </authorList>
    </citation>
    <scope>NUCLEOTIDE SEQUENCE</scope>
    <source>
        <strain evidence="2">Rsan-2018</strain>
        <tissue evidence="2">Larvae</tissue>
    </source>
</reference>
<evidence type="ECO:0000313" key="2">
    <source>
        <dbReference type="EMBL" id="KAH7962380.1"/>
    </source>
</evidence>
<dbReference type="AlphaFoldDB" id="A0A9D4Q1R3"/>
<evidence type="ECO:0000256" key="1">
    <source>
        <dbReference type="SAM" id="MobiDB-lite"/>
    </source>
</evidence>
<comment type="caution">
    <text evidence="2">The sequence shown here is derived from an EMBL/GenBank/DDBJ whole genome shotgun (WGS) entry which is preliminary data.</text>
</comment>
<name>A0A9D4Q1R3_RHISA</name>
<organism evidence="2 3">
    <name type="scientific">Rhipicephalus sanguineus</name>
    <name type="common">Brown dog tick</name>
    <name type="synonym">Ixodes sanguineus</name>
    <dbReference type="NCBI Taxonomy" id="34632"/>
    <lineage>
        <taxon>Eukaryota</taxon>
        <taxon>Metazoa</taxon>
        <taxon>Ecdysozoa</taxon>
        <taxon>Arthropoda</taxon>
        <taxon>Chelicerata</taxon>
        <taxon>Arachnida</taxon>
        <taxon>Acari</taxon>
        <taxon>Parasitiformes</taxon>
        <taxon>Ixodida</taxon>
        <taxon>Ixodoidea</taxon>
        <taxon>Ixodidae</taxon>
        <taxon>Rhipicephalinae</taxon>
        <taxon>Rhipicephalus</taxon>
        <taxon>Rhipicephalus</taxon>
    </lineage>
</organism>
<sequence>MRRGAAVALPAVLRHGRKTMTIERHGRQEVVSLDRVKPAHMETNQATTATSAFPPESFRTAPHPTPATDAPGGSTVVNSKCAAVQPWRCQREGERHSLSSLCAVTKARRRRGEGERENQFAEKKTQLVPRLSTTRLVSASLTHVDGRSNRHVDGRFTLLNALTDAPMNGSAPGEQIAVNCASESPNVNNGESTSASDTWPDLGQVNSMPVSSTLVGCQSGDSNTNECTVHDTRGDEDIVPDFRGSLQTWAIESQSSHAAE</sequence>
<evidence type="ECO:0000313" key="3">
    <source>
        <dbReference type="Proteomes" id="UP000821837"/>
    </source>
</evidence>
<gene>
    <name evidence="2" type="ORF">HPB52_015776</name>
</gene>
<proteinExistence type="predicted"/>
<accession>A0A9D4Q1R3</accession>